<keyword evidence="3" id="KW-1185">Reference proteome</keyword>
<keyword evidence="1" id="KW-0812">Transmembrane</keyword>
<sequence length="113" mass="11508">MSDPSPRIPDRPADVRAGRGSLLAGVACAWALLIFGYAIVVGAFSAFDGIDSGTGTLLLALPWLGMIGLMVWFAANGRPRSALGVLLGIGTIVAVALLLVAACFGLLSSGGWH</sequence>
<name>A0A839EQJ1_9GAMM</name>
<feature type="transmembrane region" description="Helical" evidence="1">
    <location>
        <begin position="82"/>
        <end position="107"/>
    </location>
</feature>
<feature type="transmembrane region" description="Helical" evidence="1">
    <location>
        <begin position="21"/>
        <end position="44"/>
    </location>
</feature>
<dbReference type="RefSeq" id="WP_182529126.1">
    <property type="nucleotide sequence ID" value="NZ_JACGXL010000001.1"/>
</dbReference>
<keyword evidence="1" id="KW-0472">Membrane</keyword>
<comment type="caution">
    <text evidence="2">The sequence shown here is derived from an EMBL/GenBank/DDBJ whole genome shotgun (WGS) entry which is preliminary data.</text>
</comment>
<proteinExistence type="predicted"/>
<evidence type="ECO:0000256" key="1">
    <source>
        <dbReference type="SAM" id="Phobius"/>
    </source>
</evidence>
<gene>
    <name evidence="2" type="ORF">FHW12_000196</name>
</gene>
<reference evidence="2 3" key="1">
    <citation type="submission" date="2020-07" db="EMBL/GenBank/DDBJ databases">
        <title>Genomic Encyclopedia of Type Strains, Phase IV (KMG-V): Genome sequencing to study the core and pangenomes of soil and plant-associated prokaryotes.</title>
        <authorList>
            <person name="Whitman W."/>
        </authorList>
    </citation>
    <scope>NUCLEOTIDE SEQUENCE [LARGE SCALE GENOMIC DNA]</scope>
    <source>
        <strain evidence="2 3">RH2WT43</strain>
    </source>
</reference>
<organism evidence="2 3">
    <name type="scientific">Dokdonella fugitiva</name>
    <dbReference type="NCBI Taxonomy" id="328517"/>
    <lineage>
        <taxon>Bacteria</taxon>
        <taxon>Pseudomonadati</taxon>
        <taxon>Pseudomonadota</taxon>
        <taxon>Gammaproteobacteria</taxon>
        <taxon>Lysobacterales</taxon>
        <taxon>Rhodanobacteraceae</taxon>
        <taxon>Dokdonella</taxon>
    </lineage>
</organism>
<keyword evidence="1" id="KW-1133">Transmembrane helix</keyword>
<dbReference type="AlphaFoldDB" id="A0A839EQJ1"/>
<accession>A0A839EQJ1</accession>
<dbReference type="EMBL" id="JACGXL010000001">
    <property type="protein sequence ID" value="MBA8886005.1"/>
    <property type="molecule type" value="Genomic_DNA"/>
</dbReference>
<protein>
    <submittedName>
        <fullName evidence="2">Uncharacterized protein</fullName>
    </submittedName>
</protein>
<feature type="transmembrane region" description="Helical" evidence="1">
    <location>
        <begin position="56"/>
        <end position="75"/>
    </location>
</feature>
<evidence type="ECO:0000313" key="2">
    <source>
        <dbReference type="EMBL" id="MBA8886005.1"/>
    </source>
</evidence>
<dbReference type="Proteomes" id="UP000550401">
    <property type="component" value="Unassembled WGS sequence"/>
</dbReference>
<evidence type="ECO:0000313" key="3">
    <source>
        <dbReference type="Proteomes" id="UP000550401"/>
    </source>
</evidence>